<evidence type="ECO:0000313" key="2">
    <source>
        <dbReference type="Proteomes" id="UP001180754"/>
    </source>
</evidence>
<keyword evidence="1" id="KW-0489">Methyltransferase</keyword>
<dbReference type="Proteomes" id="UP001180754">
    <property type="component" value="Unassembled WGS sequence"/>
</dbReference>
<protein>
    <submittedName>
        <fullName evidence="1">Trans-aconitate 2-methyltransferase</fullName>
        <ecNumber evidence="1">2.1.1.144</ecNumber>
    </submittedName>
</protein>
<accession>A0ABU2XZL9</accession>
<organism evidence="1 2">
    <name type="scientific">Streptomyces lonegramiae</name>
    <dbReference type="NCBI Taxonomy" id="3075524"/>
    <lineage>
        <taxon>Bacteria</taxon>
        <taxon>Bacillati</taxon>
        <taxon>Actinomycetota</taxon>
        <taxon>Actinomycetes</taxon>
        <taxon>Kitasatosporales</taxon>
        <taxon>Streptomycetaceae</taxon>
        <taxon>Streptomyces</taxon>
    </lineage>
</organism>
<dbReference type="InterPro" id="IPR023149">
    <property type="entry name" value="Trans_acon_MeTrfase_C"/>
</dbReference>
<dbReference type="Gene3D" id="1.10.150.290">
    <property type="entry name" value="S-adenosyl-L-methionine-dependent methyltransferases"/>
    <property type="match status" value="1"/>
</dbReference>
<dbReference type="Gene3D" id="3.40.50.150">
    <property type="entry name" value="Vaccinia Virus protein VP39"/>
    <property type="match status" value="1"/>
</dbReference>
<proteinExistence type="predicted"/>
<feature type="non-terminal residue" evidence="1">
    <location>
        <position position="1"/>
    </location>
</feature>
<keyword evidence="2" id="KW-1185">Reference proteome</keyword>
<dbReference type="GO" id="GO:0032259">
    <property type="term" value="P:methylation"/>
    <property type="evidence" value="ECO:0007669"/>
    <property type="project" value="UniProtKB-KW"/>
</dbReference>
<dbReference type="EC" id="2.1.1.144" evidence="1"/>
<evidence type="ECO:0000313" key="1">
    <source>
        <dbReference type="EMBL" id="MDT0551361.1"/>
    </source>
</evidence>
<dbReference type="GO" id="GO:0030798">
    <property type="term" value="F:trans-aconitate 2-methyltransferase activity"/>
    <property type="evidence" value="ECO:0007669"/>
    <property type="project" value="UniProtKB-EC"/>
</dbReference>
<gene>
    <name evidence="1" type="ORF">RND15_53295</name>
</gene>
<reference evidence="1" key="1">
    <citation type="submission" date="2024-05" db="EMBL/GenBank/DDBJ databases">
        <title>30 novel species of actinomycetes from the DSMZ collection.</title>
        <authorList>
            <person name="Nouioui I."/>
        </authorList>
    </citation>
    <scope>NUCLEOTIDE SEQUENCE</scope>
    <source>
        <strain evidence="1">DSM 41529</strain>
    </source>
</reference>
<comment type="caution">
    <text evidence="1">The sequence shown here is derived from an EMBL/GenBank/DDBJ whole genome shotgun (WGS) entry which is preliminary data.</text>
</comment>
<dbReference type="EMBL" id="JAVRFD010001012">
    <property type="protein sequence ID" value="MDT0551361.1"/>
    <property type="molecule type" value="Genomic_DNA"/>
</dbReference>
<dbReference type="InterPro" id="IPR029063">
    <property type="entry name" value="SAM-dependent_MTases_sf"/>
</dbReference>
<sequence>LLTDAGCVVDAWETTYVHQLAGETPVLDWITGTALTQVKGRLSEELWERYRQAIIPMLAEAYPKRADGITFFPFRRVFVVAQVAR</sequence>
<keyword evidence="1" id="KW-0808">Transferase</keyword>
<name>A0ABU2XZL9_9ACTN</name>